<dbReference type="InterPro" id="IPR001466">
    <property type="entry name" value="Beta-lactam-related"/>
</dbReference>
<accession>A0ABT1IA09</accession>
<evidence type="ECO:0000313" key="4">
    <source>
        <dbReference type="Proteomes" id="UP001205185"/>
    </source>
</evidence>
<dbReference type="SUPFAM" id="SSF56601">
    <property type="entry name" value="beta-lactamase/transpeptidase-like"/>
    <property type="match status" value="1"/>
</dbReference>
<dbReference type="EMBL" id="JAMTCO010000004">
    <property type="protein sequence ID" value="MCP2269376.1"/>
    <property type="molecule type" value="Genomic_DNA"/>
</dbReference>
<dbReference type="Pfam" id="PF00144">
    <property type="entry name" value="Beta-lactamase"/>
    <property type="match status" value="1"/>
</dbReference>
<feature type="chain" id="PRO_5047135857" evidence="1">
    <location>
        <begin position="20"/>
        <end position="356"/>
    </location>
</feature>
<feature type="domain" description="Beta-lactamase-related" evidence="2">
    <location>
        <begin position="34"/>
        <end position="346"/>
    </location>
</feature>
<dbReference type="InterPro" id="IPR050491">
    <property type="entry name" value="AmpC-like"/>
</dbReference>
<dbReference type="InterPro" id="IPR012338">
    <property type="entry name" value="Beta-lactam/transpept-like"/>
</dbReference>
<keyword evidence="3" id="KW-0378">Hydrolase</keyword>
<dbReference type="PANTHER" id="PTHR46825">
    <property type="entry name" value="D-ALANYL-D-ALANINE-CARBOXYPEPTIDASE/ENDOPEPTIDASE AMPH"/>
    <property type="match status" value="1"/>
</dbReference>
<keyword evidence="3" id="KW-0645">Protease</keyword>
<dbReference type="Gene3D" id="3.40.710.10">
    <property type="entry name" value="DD-peptidase/beta-lactamase superfamily"/>
    <property type="match status" value="1"/>
</dbReference>
<dbReference type="Proteomes" id="UP001205185">
    <property type="component" value="Unassembled WGS sequence"/>
</dbReference>
<name>A0ABT1IA09_9PSEU</name>
<keyword evidence="4" id="KW-1185">Reference proteome</keyword>
<sequence length="356" mass="38026">MFTNRFVAVALTAGLGVVAATSPGRTPDRSPVTRALDDLIKADGVPGAQAVITERGRSHEITRGVGDLRTGGPFPHQAQIRIGSNTKAFVATVMLQLVAEGRIVLDAPAEHYLPGVLHAVTIRQLLQHTSGLVDYLDLLDLYDNRWSATTPRQQVDAAMTLRPHFAPGTDWAYSNTNYALAGMVIEQVTGRSVGDEITRRLIVPLGLGATYFPRPSETGIRGRHPRGYQEVDGVLVDYTDQNTTMAGAAGAMVSTGADLNRFYIALLGGRVLPDTQLTEMKRTVPAAALPNAEYGLGLMRIMLSCGKEIWGHGGSLPGFRTRGGVTAEGVAVNVTVNEMVEVDHTMAAVEAAVCSR</sequence>
<dbReference type="PANTHER" id="PTHR46825:SF7">
    <property type="entry name" value="D-ALANYL-D-ALANINE CARBOXYPEPTIDASE"/>
    <property type="match status" value="1"/>
</dbReference>
<evidence type="ECO:0000313" key="3">
    <source>
        <dbReference type="EMBL" id="MCP2269376.1"/>
    </source>
</evidence>
<keyword evidence="3" id="KW-0121">Carboxypeptidase</keyword>
<protein>
    <submittedName>
        <fullName evidence="3">D-alanyl-D-alanine carboxypeptidase</fullName>
    </submittedName>
</protein>
<evidence type="ECO:0000259" key="2">
    <source>
        <dbReference type="Pfam" id="PF00144"/>
    </source>
</evidence>
<proteinExistence type="predicted"/>
<comment type="caution">
    <text evidence="3">The sequence shown here is derived from an EMBL/GenBank/DDBJ whole genome shotgun (WGS) entry which is preliminary data.</text>
</comment>
<gene>
    <name evidence="3" type="ORF">LV75_001864</name>
</gene>
<dbReference type="RefSeq" id="WP_253886374.1">
    <property type="nucleotide sequence ID" value="NZ_BAAAVB010000004.1"/>
</dbReference>
<keyword evidence="1" id="KW-0732">Signal</keyword>
<dbReference type="GO" id="GO:0004180">
    <property type="term" value="F:carboxypeptidase activity"/>
    <property type="evidence" value="ECO:0007669"/>
    <property type="project" value="UniProtKB-KW"/>
</dbReference>
<reference evidence="3 4" key="1">
    <citation type="submission" date="2022-06" db="EMBL/GenBank/DDBJ databases">
        <title>Genomic Encyclopedia of Archaeal and Bacterial Type Strains, Phase II (KMG-II): from individual species to whole genera.</title>
        <authorList>
            <person name="Goeker M."/>
        </authorList>
    </citation>
    <scope>NUCLEOTIDE SEQUENCE [LARGE SCALE GENOMIC DNA]</scope>
    <source>
        <strain evidence="3 4">DSM 44255</strain>
    </source>
</reference>
<organism evidence="3 4">
    <name type="scientific">Actinokineospora diospyrosa</name>
    <dbReference type="NCBI Taxonomy" id="103728"/>
    <lineage>
        <taxon>Bacteria</taxon>
        <taxon>Bacillati</taxon>
        <taxon>Actinomycetota</taxon>
        <taxon>Actinomycetes</taxon>
        <taxon>Pseudonocardiales</taxon>
        <taxon>Pseudonocardiaceae</taxon>
        <taxon>Actinokineospora</taxon>
    </lineage>
</organism>
<evidence type="ECO:0000256" key="1">
    <source>
        <dbReference type="SAM" id="SignalP"/>
    </source>
</evidence>
<feature type="signal peptide" evidence="1">
    <location>
        <begin position="1"/>
        <end position="19"/>
    </location>
</feature>